<dbReference type="Gene3D" id="3.30.540.10">
    <property type="entry name" value="Fructose-1,6-Bisphosphatase, subunit A, domain 1"/>
    <property type="match status" value="1"/>
</dbReference>
<sequence length="268" mass="28617">MDEHGAAGRAALARRAAVAGGDVAKEFFRTGVAVETKAGKTDVVTEADRAAQREVEEVIREERPEEPIVGEEGDALKSVPETGPAWIVDPIDGTDSYVRELTTWATAVACVVQGEPVAACNYLPAMDDVYTADSGAAYRNGSEISVSSVSDPERAAVVPTVWWPRERRDEYARACEAIVSRFADLRRPGSAQAALAMVAAGSIEGVITNVQTKPWDTIAGVHLVRRAGGTATDLRGERWHHDARGLVVSNGVLHEEMLEAAQAIDDAV</sequence>
<feature type="binding site" evidence="8">
    <location>
        <position position="216"/>
    </location>
    <ligand>
        <name>Mg(2+)</name>
        <dbReference type="ChEBI" id="CHEBI:18420"/>
        <label>1</label>
        <note>catalytic</note>
    </ligand>
</feature>
<feature type="binding site" evidence="8">
    <location>
        <position position="91"/>
    </location>
    <ligand>
        <name>Mg(2+)</name>
        <dbReference type="ChEBI" id="CHEBI:18420"/>
        <label>1</label>
        <note>catalytic</note>
    </ligand>
</feature>
<keyword evidence="10" id="KW-1185">Reference proteome</keyword>
<dbReference type="PROSITE" id="PS00629">
    <property type="entry name" value="IMP_1"/>
    <property type="match status" value="1"/>
</dbReference>
<dbReference type="GO" id="GO:0046872">
    <property type="term" value="F:metal ion binding"/>
    <property type="evidence" value="ECO:0007669"/>
    <property type="project" value="UniProtKB-KW"/>
</dbReference>
<keyword evidence="3 8" id="KW-0479">Metal-binding</keyword>
<accession>A0ABD6B8J1</accession>
<dbReference type="PANTHER" id="PTHR20854">
    <property type="entry name" value="INOSITOL MONOPHOSPHATASE"/>
    <property type="match status" value="1"/>
</dbReference>
<dbReference type="InterPro" id="IPR000760">
    <property type="entry name" value="Inositol_monophosphatase-like"/>
</dbReference>
<feature type="binding site" evidence="8">
    <location>
        <position position="92"/>
    </location>
    <ligand>
        <name>Mg(2+)</name>
        <dbReference type="ChEBI" id="CHEBI:18420"/>
        <label>1</label>
        <note>catalytic</note>
    </ligand>
</feature>
<comment type="cofactor">
    <cofactor evidence="8">
        <name>Mg(2+)</name>
        <dbReference type="ChEBI" id="CHEBI:18420"/>
    </cofactor>
</comment>
<evidence type="ECO:0000256" key="7">
    <source>
        <dbReference type="ARBA" id="ARBA00038103"/>
    </source>
</evidence>
<comment type="similarity">
    <text evidence="7">Belongs to the inositol monophosphatase superfamily. FBPase class 4 family.</text>
</comment>
<dbReference type="SUPFAM" id="SSF56655">
    <property type="entry name" value="Carbohydrate phosphatase"/>
    <property type="match status" value="1"/>
</dbReference>
<keyword evidence="4" id="KW-0378">Hydrolase</keyword>
<dbReference type="AlphaFoldDB" id="A0ABD6B8J1"/>
<evidence type="ECO:0000256" key="2">
    <source>
        <dbReference type="ARBA" id="ARBA00013093"/>
    </source>
</evidence>
<organism evidence="9 10">
    <name type="scientific">Halolamina salina</name>
    <dbReference type="NCBI Taxonomy" id="1220023"/>
    <lineage>
        <taxon>Archaea</taxon>
        <taxon>Methanobacteriati</taxon>
        <taxon>Methanobacteriota</taxon>
        <taxon>Stenosarchaea group</taxon>
        <taxon>Halobacteria</taxon>
        <taxon>Halobacteriales</taxon>
        <taxon>Haloferacaceae</taxon>
    </lineage>
</organism>
<evidence type="ECO:0000256" key="4">
    <source>
        <dbReference type="ARBA" id="ARBA00022801"/>
    </source>
</evidence>
<evidence type="ECO:0000256" key="1">
    <source>
        <dbReference type="ARBA" id="ARBA00001273"/>
    </source>
</evidence>
<dbReference type="Pfam" id="PF00459">
    <property type="entry name" value="Inositol_P"/>
    <property type="match status" value="1"/>
</dbReference>
<proteinExistence type="inferred from homology"/>
<comment type="caution">
    <text evidence="9">The sequence shown here is derived from an EMBL/GenBank/DDBJ whole genome shotgun (WGS) entry which is preliminary data.</text>
</comment>
<dbReference type="EC" id="3.1.3.11" evidence="2"/>
<dbReference type="PRINTS" id="PR00377">
    <property type="entry name" value="IMPHPHTASES"/>
</dbReference>
<evidence type="ECO:0000256" key="3">
    <source>
        <dbReference type="ARBA" id="ARBA00022723"/>
    </source>
</evidence>
<dbReference type="Gene3D" id="3.40.190.80">
    <property type="match status" value="1"/>
</dbReference>
<feature type="binding site" evidence="8">
    <location>
        <position position="89"/>
    </location>
    <ligand>
        <name>Mg(2+)</name>
        <dbReference type="ChEBI" id="CHEBI:18420"/>
        <label>1</label>
        <note>catalytic</note>
    </ligand>
</feature>
<evidence type="ECO:0000256" key="6">
    <source>
        <dbReference type="ARBA" id="ARBA00023277"/>
    </source>
</evidence>
<keyword evidence="5 8" id="KW-0460">Magnesium</keyword>
<dbReference type="GO" id="GO:0042132">
    <property type="term" value="F:fructose 1,6-bisphosphate 1-phosphatase activity"/>
    <property type="evidence" value="ECO:0007669"/>
    <property type="project" value="UniProtKB-EC"/>
</dbReference>
<dbReference type="InterPro" id="IPR020583">
    <property type="entry name" value="Inositol_monoP_metal-BS"/>
</dbReference>
<dbReference type="PANTHER" id="PTHR20854:SF4">
    <property type="entry name" value="INOSITOL-1-MONOPHOSPHATASE-RELATED"/>
    <property type="match status" value="1"/>
</dbReference>
<keyword evidence="6" id="KW-0119">Carbohydrate metabolism</keyword>
<evidence type="ECO:0000313" key="9">
    <source>
        <dbReference type="EMBL" id="MFD1526992.1"/>
    </source>
</evidence>
<dbReference type="Proteomes" id="UP001597111">
    <property type="component" value="Unassembled WGS sequence"/>
</dbReference>
<dbReference type="RefSeq" id="WP_379818755.1">
    <property type="nucleotide sequence ID" value="NZ_JBHUDH010000139.1"/>
</dbReference>
<gene>
    <name evidence="9" type="ORF">ACFR9S_11920</name>
</gene>
<comment type="catalytic activity">
    <reaction evidence="1">
        <text>beta-D-fructose 1,6-bisphosphate + H2O = beta-D-fructose 6-phosphate + phosphate</text>
        <dbReference type="Rhea" id="RHEA:11064"/>
        <dbReference type="ChEBI" id="CHEBI:15377"/>
        <dbReference type="ChEBI" id="CHEBI:32966"/>
        <dbReference type="ChEBI" id="CHEBI:43474"/>
        <dbReference type="ChEBI" id="CHEBI:57634"/>
        <dbReference type="EC" id="3.1.3.11"/>
    </reaction>
</comment>
<evidence type="ECO:0000313" key="10">
    <source>
        <dbReference type="Proteomes" id="UP001597111"/>
    </source>
</evidence>
<reference evidence="9 10" key="1">
    <citation type="journal article" date="2019" name="Int. J. Syst. Evol. Microbiol.">
        <title>The Global Catalogue of Microorganisms (GCM) 10K type strain sequencing project: providing services to taxonomists for standard genome sequencing and annotation.</title>
        <authorList>
            <consortium name="The Broad Institute Genomics Platform"/>
            <consortium name="The Broad Institute Genome Sequencing Center for Infectious Disease"/>
            <person name="Wu L."/>
            <person name="Ma J."/>
        </authorList>
    </citation>
    <scope>NUCLEOTIDE SEQUENCE [LARGE SCALE GENOMIC DNA]</scope>
    <source>
        <strain evidence="9 10">CGMCC 1.12285</strain>
    </source>
</reference>
<dbReference type="EMBL" id="JBHUDH010000139">
    <property type="protein sequence ID" value="MFD1526992.1"/>
    <property type="molecule type" value="Genomic_DNA"/>
</dbReference>
<dbReference type="CDD" id="cd01637">
    <property type="entry name" value="IMPase_like"/>
    <property type="match status" value="1"/>
</dbReference>
<name>A0ABD6B8J1_9EURY</name>
<protein>
    <recommendedName>
        <fullName evidence="2">fructose-bisphosphatase</fullName>
        <ecNumber evidence="2">3.1.3.11</ecNumber>
    </recommendedName>
</protein>
<evidence type="ECO:0000256" key="8">
    <source>
        <dbReference type="PIRSR" id="PIRSR600760-2"/>
    </source>
</evidence>
<evidence type="ECO:0000256" key="5">
    <source>
        <dbReference type="ARBA" id="ARBA00022842"/>
    </source>
</evidence>
<feature type="binding site" evidence="8">
    <location>
        <position position="71"/>
    </location>
    <ligand>
        <name>Mg(2+)</name>
        <dbReference type="ChEBI" id="CHEBI:18420"/>
        <label>1</label>
        <note>catalytic</note>
    </ligand>
</feature>